<dbReference type="InterPro" id="IPR030678">
    <property type="entry name" value="Peptide/Ni-bd"/>
</dbReference>
<evidence type="ECO:0000313" key="8">
    <source>
        <dbReference type="Proteomes" id="UP001235269"/>
    </source>
</evidence>
<feature type="signal peptide" evidence="5">
    <location>
        <begin position="1"/>
        <end position="29"/>
    </location>
</feature>
<keyword evidence="8" id="KW-1185">Reference proteome</keyword>
<evidence type="ECO:0000256" key="3">
    <source>
        <dbReference type="ARBA" id="ARBA00022448"/>
    </source>
</evidence>
<comment type="caution">
    <text evidence="7">The sequence shown here is derived from an EMBL/GenBank/DDBJ whole genome shotgun (WGS) entry which is preliminary data.</text>
</comment>
<dbReference type="SUPFAM" id="SSF53850">
    <property type="entry name" value="Periplasmic binding protein-like II"/>
    <property type="match status" value="1"/>
</dbReference>
<evidence type="ECO:0000256" key="2">
    <source>
        <dbReference type="ARBA" id="ARBA00005695"/>
    </source>
</evidence>
<evidence type="ECO:0000313" key="7">
    <source>
        <dbReference type="EMBL" id="MDQ0456317.1"/>
    </source>
</evidence>
<gene>
    <name evidence="7" type="ORF">QO005_002658</name>
</gene>
<dbReference type="PIRSF" id="PIRSF002741">
    <property type="entry name" value="MppA"/>
    <property type="match status" value="1"/>
</dbReference>
<accession>A0ABU0IDI9</accession>
<dbReference type="PANTHER" id="PTHR30290:SF9">
    <property type="entry name" value="OLIGOPEPTIDE-BINDING PROTEIN APPA"/>
    <property type="match status" value="1"/>
</dbReference>
<dbReference type="InterPro" id="IPR000914">
    <property type="entry name" value="SBP_5_dom"/>
</dbReference>
<evidence type="ECO:0000256" key="5">
    <source>
        <dbReference type="SAM" id="SignalP"/>
    </source>
</evidence>
<evidence type="ECO:0000256" key="1">
    <source>
        <dbReference type="ARBA" id="ARBA00004418"/>
    </source>
</evidence>
<name>A0ABU0IDI9_9HYPH</name>
<dbReference type="CDD" id="cd08508">
    <property type="entry name" value="PBP2_NikA_DppA_OppA_like_1"/>
    <property type="match status" value="1"/>
</dbReference>
<dbReference type="Proteomes" id="UP001235269">
    <property type="component" value="Unassembled WGS sequence"/>
</dbReference>
<comment type="subcellular location">
    <subcellularLocation>
        <location evidence="1">Periplasm</location>
    </subcellularLocation>
</comment>
<proteinExistence type="inferred from homology"/>
<dbReference type="RefSeq" id="WP_307158519.1">
    <property type="nucleotide sequence ID" value="NZ_JAUSWH010000008.1"/>
</dbReference>
<dbReference type="InterPro" id="IPR039424">
    <property type="entry name" value="SBP_5"/>
</dbReference>
<dbReference type="Pfam" id="PF00496">
    <property type="entry name" value="SBP_bac_5"/>
    <property type="match status" value="1"/>
</dbReference>
<keyword evidence="3" id="KW-0813">Transport</keyword>
<sequence>MKVKSCLAATTIFASIAGGVFSVPAPAFAAKTELVLGAAAADIGSLDPHFANNTSDRTVVGWIFGGLVRFAPGSANPETIEPDLAERWESSEDKLSWTFHLRQGVQWQAGYGDVTADDVVFSLNKTKDPKRSAFSGDYTAFKTIEAIDPHTVKITLSRQVPSLLGLLTNYAGGFIISKKAYEERGEDFKRNPVGFGPFSVQSVTPGQAVTLVANETYFRGKPQITKVTYRFLPNNAARDLAFDAGELDAEAGVQDQQWVQRITRNPAVIVDAFQPVELALLHINVTKPPFNDIRVRRALAYAVDVPGIVKFIGPVVGQAPQSVIPSSNLGFTENAGVLKHDPAKAKALLKEAGFPDGLSVTMIASQLPGMASVMQVIQAQVAESGITLNLQPVEHASWHQMIRKDLSPIVYYGAARFPVADYYLTQFYHSASAIGQPGQVTNFSHCSVADKQIEAARTETDTSKQIELWQEAQKLIVSNVCAIPIIETRTVWAHRNTVDWGYKFEGSMSLGPQITEKTRIKGQ</sequence>
<keyword evidence="4 5" id="KW-0732">Signal</keyword>
<reference evidence="7 8" key="1">
    <citation type="submission" date="2023-07" db="EMBL/GenBank/DDBJ databases">
        <title>Genomic Encyclopedia of Type Strains, Phase IV (KMG-IV): sequencing the most valuable type-strain genomes for metagenomic binning, comparative biology and taxonomic classification.</title>
        <authorList>
            <person name="Goeker M."/>
        </authorList>
    </citation>
    <scope>NUCLEOTIDE SEQUENCE [LARGE SCALE GENOMIC DNA]</scope>
    <source>
        <strain evidence="7 8">DSM 100301</strain>
    </source>
</reference>
<dbReference type="Gene3D" id="3.40.190.10">
    <property type="entry name" value="Periplasmic binding protein-like II"/>
    <property type="match status" value="1"/>
</dbReference>
<dbReference type="EMBL" id="JAUSWH010000008">
    <property type="protein sequence ID" value="MDQ0456317.1"/>
    <property type="molecule type" value="Genomic_DNA"/>
</dbReference>
<dbReference type="Gene3D" id="3.90.76.10">
    <property type="entry name" value="Dipeptide-binding Protein, Domain 1"/>
    <property type="match status" value="1"/>
</dbReference>
<organism evidence="7 8">
    <name type="scientific">Rhizobium paknamense</name>
    <dbReference type="NCBI Taxonomy" id="1206817"/>
    <lineage>
        <taxon>Bacteria</taxon>
        <taxon>Pseudomonadati</taxon>
        <taxon>Pseudomonadota</taxon>
        <taxon>Alphaproteobacteria</taxon>
        <taxon>Hyphomicrobiales</taxon>
        <taxon>Rhizobiaceae</taxon>
        <taxon>Rhizobium/Agrobacterium group</taxon>
        <taxon>Rhizobium</taxon>
    </lineage>
</organism>
<protein>
    <submittedName>
        <fullName evidence="7">Peptide/nickel transport system substrate-binding protein</fullName>
    </submittedName>
</protein>
<comment type="similarity">
    <text evidence="2">Belongs to the bacterial solute-binding protein 5 family.</text>
</comment>
<feature type="chain" id="PRO_5045919784" evidence="5">
    <location>
        <begin position="30"/>
        <end position="523"/>
    </location>
</feature>
<feature type="domain" description="Solute-binding protein family 5" evidence="6">
    <location>
        <begin position="79"/>
        <end position="431"/>
    </location>
</feature>
<dbReference type="Gene3D" id="3.10.105.10">
    <property type="entry name" value="Dipeptide-binding Protein, Domain 3"/>
    <property type="match status" value="1"/>
</dbReference>
<evidence type="ECO:0000259" key="6">
    <source>
        <dbReference type="Pfam" id="PF00496"/>
    </source>
</evidence>
<dbReference type="PANTHER" id="PTHR30290">
    <property type="entry name" value="PERIPLASMIC BINDING COMPONENT OF ABC TRANSPORTER"/>
    <property type="match status" value="1"/>
</dbReference>
<evidence type="ECO:0000256" key="4">
    <source>
        <dbReference type="ARBA" id="ARBA00022729"/>
    </source>
</evidence>